<dbReference type="EMBL" id="JACGCM010000088">
    <property type="protein sequence ID" value="KAF6176475.1"/>
    <property type="molecule type" value="Genomic_DNA"/>
</dbReference>
<dbReference type="Proteomes" id="UP000541444">
    <property type="component" value="Unassembled WGS sequence"/>
</dbReference>
<comment type="caution">
    <text evidence="3">The sequence shown here is derived from an EMBL/GenBank/DDBJ whole genome shotgun (WGS) entry which is preliminary data.</text>
</comment>
<feature type="region of interest" description="Disordered" evidence="1">
    <location>
        <begin position="76"/>
        <end position="121"/>
    </location>
</feature>
<sequence>MVNSEAKKFKAAHLQHRDLLDKLFEGLSATGDFAWSLGMASVPSYTQQSEYVPLPDDMQVDNTQVSIAEVDYPWEGEAIPSDDSPISRVREHTPSSTSRSRTPASQVSARTQSNRKSLDTAVQPLEPTELVQYLISAFTGINNPYVKFWELWERTSSNITCG</sequence>
<protein>
    <submittedName>
        <fullName evidence="3">Uncharacterized protein</fullName>
    </submittedName>
</protein>
<name>A0A7J7PAI6_9MAGN</name>
<reference evidence="3 4" key="1">
    <citation type="journal article" date="2020" name="IScience">
        <title>Genome Sequencing of the Endangered Kingdonia uniflora (Circaeasteraceae, Ranunculales) Reveals Potential Mechanisms of Evolutionary Specialization.</title>
        <authorList>
            <person name="Sun Y."/>
            <person name="Deng T."/>
            <person name="Zhang A."/>
            <person name="Moore M.J."/>
            <person name="Landis J.B."/>
            <person name="Lin N."/>
            <person name="Zhang H."/>
            <person name="Zhang X."/>
            <person name="Huang J."/>
            <person name="Zhang X."/>
            <person name="Sun H."/>
            <person name="Wang H."/>
        </authorList>
    </citation>
    <scope>NUCLEOTIDE SEQUENCE [LARGE SCALE GENOMIC DNA]</scope>
    <source>
        <strain evidence="3">TB1705</strain>
        <tissue evidence="3">Leaf</tissue>
    </source>
</reference>
<evidence type="ECO:0000256" key="1">
    <source>
        <dbReference type="SAM" id="MobiDB-lite"/>
    </source>
</evidence>
<evidence type="ECO:0000313" key="4">
    <source>
        <dbReference type="Proteomes" id="UP000541444"/>
    </source>
</evidence>
<evidence type="ECO:0000313" key="2">
    <source>
        <dbReference type="EMBL" id="KAF6141797.1"/>
    </source>
</evidence>
<evidence type="ECO:0000313" key="3">
    <source>
        <dbReference type="EMBL" id="KAF6176475.1"/>
    </source>
</evidence>
<proteinExistence type="predicted"/>
<keyword evidence="4" id="KW-1185">Reference proteome</keyword>
<organism evidence="3 4">
    <name type="scientific">Kingdonia uniflora</name>
    <dbReference type="NCBI Taxonomy" id="39325"/>
    <lineage>
        <taxon>Eukaryota</taxon>
        <taxon>Viridiplantae</taxon>
        <taxon>Streptophyta</taxon>
        <taxon>Embryophyta</taxon>
        <taxon>Tracheophyta</taxon>
        <taxon>Spermatophyta</taxon>
        <taxon>Magnoliopsida</taxon>
        <taxon>Ranunculales</taxon>
        <taxon>Circaeasteraceae</taxon>
        <taxon>Kingdonia</taxon>
    </lineage>
</organism>
<dbReference type="AlphaFoldDB" id="A0A7J7PAI6"/>
<feature type="compositionally biased region" description="Polar residues" evidence="1">
    <location>
        <begin position="104"/>
        <end position="115"/>
    </location>
</feature>
<accession>A0A7J7PAI6</accession>
<feature type="compositionally biased region" description="Low complexity" evidence="1">
    <location>
        <begin position="94"/>
        <end position="103"/>
    </location>
</feature>
<dbReference type="EMBL" id="JACGCM010002299">
    <property type="protein sequence ID" value="KAF6141797.1"/>
    <property type="molecule type" value="Genomic_DNA"/>
</dbReference>
<gene>
    <name evidence="3" type="ORF">GIB67_011182</name>
    <name evidence="2" type="ORF">GIB67_027975</name>
</gene>